<comment type="caution">
    <text evidence="1">The sequence shown here is derived from an EMBL/GenBank/DDBJ whole genome shotgun (WGS) entry which is preliminary data.</text>
</comment>
<evidence type="ECO:0000313" key="2">
    <source>
        <dbReference type="Proteomes" id="UP000028582"/>
    </source>
</evidence>
<dbReference type="AlphaFoldDB" id="A0A080Z5K7"/>
<name>A0A080Z5K7_PHYNI</name>
<protein>
    <submittedName>
        <fullName evidence="1">Uncharacterized protein</fullName>
    </submittedName>
</protein>
<organism evidence="1 2">
    <name type="scientific">Phytophthora nicotianae P1976</name>
    <dbReference type="NCBI Taxonomy" id="1317066"/>
    <lineage>
        <taxon>Eukaryota</taxon>
        <taxon>Sar</taxon>
        <taxon>Stramenopiles</taxon>
        <taxon>Oomycota</taxon>
        <taxon>Peronosporomycetes</taxon>
        <taxon>Peronosporales</taxon>
        <taxon>Peronosporaceae</taxon>
        <taxon>Phytophthora</taxon>
    </lineage>
</organism>
<reference evidence="1 2" key="1">
    <citation type="submission" date="2013-11" db="EMBL/GenBank/DDBJ databases">
        <title>The Genome Sequence of Phytophthora parasitica P1976.</title>
        <authorList>
            <consortium name="The Broad Institute Genomics Platform"/>
            <person name="Russ C."/>
            <person name="Tyler B."/>
            <person name="Panabieres F."/>
            <person name="Shan W."/>
            <person name="Tripathy S."/>
            <person name="Grunwald N."/>
            <person name="Machado M."/>
            <person name="Johnson C.S."/>
            <person name="Walker B."/>
            <person name="Young S."/>
            <person name="Zeng Q."/>
            <person name="Gargeya S."/>
            <person name="Fitzgerald M."/>
            <person name="Haas B."/>
            <person name="Abouelleil A."/>
            <person name="Allen A.W."/>
            <person name="Alvarado L."/>
            <person name="Arachchi H.M."/>
            <person name="Berlin A.M."/>
            <person name="Chapman S.B."/>
            <person name="Gainer-Dewar J."/>
            <person name="Goldberg J."/>
            <person name="Griggs A."/>
            <person name="Gujja S."/>
            <person name="Hansen M."/>
            <person name="Howarth C."/>
            <person name="Imamovic A."/>
            <person name="Ireland A."/>
            <person name="Larimer J."/>
            <person name="McCowan C."/>
            <person name="Murphy C."/>
            <person name="Pearson M."/>
            <person name="Poon T.W."/>
            <person name="Priest M."/>
            <person name="Roberts A."/>
            <person name="Saif S."/>
            <person name="Shea T."/>
            <person name="Sisk P."/>
            <person name="Sykes S."/>
            <person name="Wortman J."/>
            <person name="Nusbaum C."/>
            <person name="Birren B."/>
        </authorList>
    </citation>
    <scope>NUCLEOTIDE SEQUENCE [LARGE SCALE GENOMIC DNA]</scope>
    <source>
        <strain evidence="1 2">P1976</strain>
    </source>
</reference>
<accession>A0A080Z5K7</accession>
<evidence type="ECO:0000313" key="1">
    <source>
        <dbReference type="EMBL" id="ETO61918.1"/>
    </source>
</evidence>
<dbReference type="Proteomes" id="UP000028582">
    <property type="component" value="Unassembled WGS sequence"/>
</dbReference>
<gene>
    <name evidence="1" type="ORF">F444_20146</name>
</gene>
<sequence>MDQFLVRGETAAKYQHERWSARLLVEERSALQALTETKFLNASAIVVKIGLKFVVLVVKIARCKSNVYEANA</sequence>
<proteinExistence type="predicted"/>
<dbReference type="EMBL" id="ANJA01003695">
    <property type="protein sequence ID" value="ETO61918.1"/>
    <property type="molecule type" value="Genomic_DNA"/>
</dbReference>